<feature type="transmembrane region" description="Helical" evidence="2">
    <location>
        <begin position="92"/>
        <end position="111"/>
    </location>
</feature>
<dbReference type="AlphaFoldDB" id="A0A934WGL6"/>
<reference evidence="3" key="2">
    <citation type="journal article" date="2020" name="Microorganisms">
        <title>Osmotic Adaptation and Compatible Solute Biosynthesis of Phototrophic Bacteria as Revealed from Genome Analyses.</title>
        <authorList>
            <person name="Imhoff J.F."/>
            <person name="Rahn T."/>
            <person name="Kunzel S."/>
            <person name="Keller A."/>
            <person name="Neulinger S.C."/>
        </authorList>
    </citation>
    <scope>NUCLEOTIDE SEQUENCE</scope>
    <source>
        <strain evidence="3">LMG 28126</strain>
    </source>
</reference>
<evidence type="ECO:0000256" key="2">
    <source>
        <dbReference type="SAM" id="Phobius"/>
    </source>
</evidence>
<reference evidence="3" key="1">
    <citation type="submission" date="2017-05" db="EMBL/GenBank/DDBJ databases">
        <authorList>
            <person name="Imhoff J.F."/>
            <person name="Rahn T."/>
            <person name="Kuenzel S."/>
            <person name="Neulinger S.C."/>
        </authorList>
    </citation>
    <scope>NUCLEOTIDE SEQUENCE</scope>
    <source>
        <strain evidence="3">LMG 28126</strain>
    </source>
</reference>
<feature type="compositionally biased region" description="Basic and acidic residues" evidence="1">
    <location>
        <begin position="134"/>
        <end position="156"/>
    </location>
</feature>
<organism evidence="3 4">
    <name type="scientific">Rhodobaculum claviforme</name>
    <dbReference type="NCBI Taxonomy" id="1549854"/>
    <lineage>
        <taxon>Bacteria</taxon>
        <taxon>Pseudomonadati</taxon>
        <taxon>Pseudomonadota</taxon>
        <taxon>Alphaproteobacteria</taxon>
        <taxon>Rhodobacterales</taxon>
        <taxon>Paracoccaceae</taxon>
        <taxon>Rhodobaculum</taxon>
    </lineage>
</organism>
<keyword evidence="2" id="KW-1133">Transmembrane helix</keyword>
<dbReference type="PANTHER" id="PTHR35335">
    <property type="entry name" value="UPF0716 PROTEIN FXSA"/>
    <property type="match status" value="1"/>
</dbReference>
<gene>
    <name evidence="3" type="ORF">CCR87_06685</name>
</gene>
<comment type="caution">
    <text evidence="3">The sequence shown here is derived from an EMBL/GenBank/DDBJ whole genome shotgun (WGS) entry which is preliminary data.</text>
</comment>
<feature type="region of interest" description="Disordered" evidence="1">
    <location>
        <begin position="125"/>
        <end position="168"/>
    </location>
</feature>
<keyword evidence="2" id="KW-0812">Transmembrane</keyword>
<dbReference type="GO" id="GO:0016020">
    <property type="term" value="C:membrane"/>
    <property type="evidence" value="ECO:0007669"/>
    <property type="project" value="InterPro"/>
</dbReference>
<keyword evidence="4" id="KW-1185">Reference proteome</keyword>
<dbReference type="InterPro" id="IPR007313">
    <property type="entry name" value="FxsA"/>
</dbReference>
<protein>
    <submittedName>
        <fullName evidence="3">Uncharacterized protein</fullName>
    </submittedName>
</protein>
<dbReference type="Proteomes" id="UP000706333">
    <property type="component" value="Unassembled WGS sequence"/>
</dbReference>
<feature type="transmembrane region" description="Helical" evidence="2">
    <location>
        <begin position="67"/>
        <end position="86"/>
    </location>
</feature>
<dbReference type="RefSeq" id="WP_201156798.1">
    <property type="nucleotide sequence ID" value="NZ_NHSD01000198.1"/>
</dbReference>
<keyword evidence="2" id="KW-0472">Membrane</keyword>
<proteinExistence type="predicted"/>
<evidence type="ECO:0000313" key="3">
    <source>
        <dbReference type="EMBL" id="MBK5927030.1"/>
    </source>
</evidence>
<sequence length="168" mass="18494">MWLFVIFVAVPLIEIALFIQVGGWLTLWPTLAVVVATAMIGTALVRRQGTQILREAQRALDELGDPLAPLAHGALIVLAGALLLTPGFLTDAIGFALLVPGVRTSVLRWIVRNRVHVRVFGAAPHGHARGRTQPRREDVIEPDFRDVTDPPPRREGQPPSRWVKPDDD</sequence>
<name>A0A934WGL6_9RHOB</name>
<dbReference type="PANTHER" id="PTHR35335:SF1">
    <property type="entry name" value="UPF0716 PROTEIN FXSA"/>
    <property type="match status" value="1"/>
</dbReference>
<feature type="transmembrane region" description="Helical" evidence="2">
    <location>
        <begin position="28"/>
        <end position="46"/>
    </location>
</feature>
<dbReference type="EMBL" id="NHSD01000198">
    <property type="protein sequence ID" value="MBK5927030.1"/>
    <property type="molecule type" value="Genomic_DNA"/>
</dbReference>
<accession>A0A934WGL6</accession>
<dbReference type="Pfam" id="PF04186">
    <property type="entry name" value="FxsA"/>
    <property type="match status" value="1"/>
</dbReference>
<evidence type="ECO:0000313" key="4">
    <source>
        <dbReference type="Proteomes" id="UP000706333"/>
    </source>
</evidence>
<evidence type="ECO:0000256" key="1">
    <source>
        <dbReference type="SAM" id="MobiDB-lite"/>
    </source>
</evidence>
<dbReference type="NCBIfam" id="NF008528">
    <property type="entry name" value="PRK11463.1-2"/>
    <property type="match status" value="1"/>
</dbReference>